<dbReference type="Proteomes" id="UP001153331">
    <property type="component" value="Unassembled WGS sequence"/>
</dbReference>
<evidence type="ECO:0000313" key="2">
    <source>
        <dbReference type="Proteomes" id="UP001153331"/>
    </source>
</evidence>
<protein>
    <submittedName>
        <fullName evidence="1">Uncharacterized protein</fullName>
    </submittedName>
</protein>
<proteinExistence type="predicted"/>
<dbReference type="EMBL" id="JAPHNI010001891">
    <property type="protein sequence ID" value="KAJ8104634.1"/>
    <property type="molecule type" value="Genomic_DNA"/>
</dbReference>
<gene>
    <name evidence="1" type="ORF">OPT61_g10653</name>
</gene>
<accession>A0ACC2HNV4</accession>
<keyword evidence="2" id="KW-1185">Reference proteome</keyword>
<sequence length="333" mass="35785">MLYRSLFAVMATIAPAVQAQVVGKPFGMAVGTTGGGNATPVIAKDIKDLAALLADDEPRVIMIDKEMNFLGSEGRKTDKGCEKKDCTMAQGGQGYLGELSCGPDDIPREFEFDAAASTPLKIGSNKSLVGVGDKGILRGKGLRVESAENIIIQNIHITELNPEYVWGGDAITLGNSDNVWIDHCKTSLIGRQHLVSGWEPAGHVTVSNTEFDGVTDWSAACGTKQHYWAILLIGRQDYYTFAGNWLHDISGRGPHYGTDKDGATNVFHAVNNLFENMNGHAFDVEPSTWSLIEGNAFVNVKQPATSPSSAAIALPTLSTPSLARFLASRRPKH</sequence>
<comment type="caution">
    <text evidence="1">The sequence shown here is derived from an EMBL/GenBank/DDBJ whole genome shotgun (WGS) entry which is preliminary data.</text>
</comment>
<name>A0ACC2HNV4_9PLEO</name>
<organism evidence="1 2">
    <name type="scientific">Boeremia exigua</name>
    <dbReference type="NCBI Taxonomy" id="749465"/>
    <lineage>
        <taxon>Eukaryota</taxon>
        <taxon>Fungi</taxon>
        <taxon>Dikarya</taxon>
        <taxon>Ascomycota</taxon>
        <taxon>Pezizomycotina</taxon>
        <taxon>Dothideomycetes</taxon>
        <taxon>Pleosporomycetidae</taxon>
        <taxon>Pleosporales</taxon>
        <taxon>Pleosporineae</taxon>
        <taxon>Didymellaceae</taxon>
        <taxon>Boeremia</taxon>
    </lineage>
</organism>
<reference evidence="1" key="1">
    <citation type="submission" date="2022-11" db="EMBL/GenBank/DDBJ databases">
        <title>Genome Sequence of Boeremia exigua.</title>
        <authorList>
            <person name="Buettner E."/>
        </authorList>
    </citation>
    <scope>NUCLEOTIDE SEQUENCE</scope>
    <source>
        <strain evidence="1">CU02</strain>
    </source>
</reference>
<evidence type="ECO:0000313" key="1">
    <source>
        <dbReference type="EMBL" id="KAJ8104634.1"/>
    </source>
</evidence>